<evidence type="ECO:0000313" key="6">
    <source>
        <dbReference type="EMBL" id="CAB4552882.1"/>
    </source>
</evidence>
<dbReference type="PANTHER" id="PTHR43101">
    <property type="entry name" value="BETA-FRUCTOSIDASE"/>
    <property type="match status" value="1"/>
</dbReference>
<dbReference type="InterPro" id="IPR013148">
    <property type="entry name" value="Glyco_hydro_32_N"/>
</dbReference>
<proteinExistence type="inferred from homology"/>
<comment type="similarity">
    <text evidence="1">Belongs to the glycosyl hydrolase 32 family.</text>
</comment>
<feature type="domain" description="Glycosyl hydrolase family 32 N-terminal" evidence="5">
    <location>
        <begin position="16"/>
        <end position="232"/>
    </location>
</feature>
<dbReference type="SUPFAM" id="SSF75005">
    <property type="entry name" value="Arabinanase/levansucrase/invertase"/>
    <property type="match status" value="1"/>
</dbReference>
<gene>
    <name evidence="6" type="ORF">UFOPK1591_00168</name>
</gene>
<name>A0A6J6CMS6_9ZZZZ</name>
<reference evidence="6" key="1">
    <citation type="submission" date="2020-05" db="EMBL/GenBank/DDBJ databases">
        <authorList>
            <person name="Chiriac C."/>
            <person name="Salcher M."/>
            <person name="Ghai R."/>
            <person name="Kavagutti S V."/>
        </authorList>
    </citation>
    <scope>NUCLEOTIDE SEQUENCE</scope>
</reference>
<evidence type="ECO:0000256" key="1">
    <source>
        <dbReference type="ARBA" id="ARBA00009902"/>
    </source>
</evidence>
<evidence type="ECO:0000259" key="5">
    <source>
        <dbReference type="Pfam" id="PF00251"/>
    </source>
</evidence>
<dbReference type="InterPro" id="IPR051214">
    <property type="entry name" value="GH32_Enzymes"/>
</dbReference>
<organism evidence="6">
    <name type="scientific">freshwater metagenome</name>
    <dbReference type="NCBI Taxonomy" id="449393"/>
    <lineage>
        <taxon>unclassified sequences</taxon>
        <taxon>metagenomes</taxon>
        <taxon>ecological metagenomes</taxon>
    </lineage>
</organism>
<evidence type="ECO:0000256" key="2">
    <source>
        <dbReference type="ARBA" id="ARBA00012758"/>
    </source>
</evidence>
<evidence type="ECO:0000256" key="4">
    <source>
        <dbReference type="ARBA" id="ARBA00023295"/>
    </source>
</evidence>
<sequence length="301" mass="33301">MLSRENEWIWDSWFVVDGDELHAFYLMAPKSLGDPDLRHTNARIGHSVSTDARTWTQLPDAFGPSDGDGFDNQAIWTGSIIMEGDLWHFFYTGINRETKERVQKLGHATSPDLITWTRVSSEPILQAAHPYATKETSADGAEHFRDPWVFFLEGEWHMTVTSNGLDGWGTVAHATSPDLRTWTLQAPLVENSQLRQIEVTETICVDGSWVLIFCCGPRDVERAGVTKAFGTYAVPADGPAGPFDMDTIDLIADGVYAARVVEFRGETLLLGFLDTGEPGGFTGVISDPIPVRLNERATLSV</sequence>
<dbReference type="Gene3D" id="2.115.10.20">
    <property type="entry name" value="Glycosyl hydrolase domain, family 43"/>
    <property type="match status" value="1"/>
</dbReference>
<dbReference type="InterPro" id="IPR023296">
    <property type="entry name" value="Glyco_hydro_beta-prop_sf"/>
</dbReference>
<dbReference type="Pfam" id="PF00251">
    <property type="entry name" value="Glyco_hydro_32N"/>
    <property type="match status" value="1"/>
</dbReference>
<dbReference type="SMART" id="SM00640">
    <property type="entry name" value="Glyco_32"/>
    <property type="match status" value="1"/>
</dbReference>
<dbReference type="GO" id="GO:0004564">
    <property type="term" value="F:beta-fructofuranosidase activity"/>
    <property type="evidence" value="ECO:0007669"/>
    <property type="project" value="UniProtKB-EC"/>
</dbReference>
<dbReference type="GO" id="GO:0005975">
    <property type="term" value="P:carbohydrate metabolic process"/>
    <property type="evidence" value="ECO:0007669"/>
    <property type="project" value="InterPro"/>
</dbReference>
<keyword evidence="3" id="KW-0378">Hydrolase</keyword>
<dbReference type="EMBL" id="CAEZTD010000007">
    <property type="protein sequence ID" value="CAB4552882.1"/>
    <property type="molecule type" value="Genomic_DNA"/>
</dbReference>
<dbReference type="CDD" id="cd18609">
    <property type="entry name" value="GH32-like"/>
    <property type="match status" value="1"/>
</dbReference>
<evidence type="ECO:0000256" key="3">
    <source>
        <dbReference type="ARBA" id="ARBA00022801"/>
    </source>
</evidence>
<accession>A0A6J6CMS6</accession>
<keyword evidence="4" id="KW-0326">Glycosidase</keyword>
<dbReference type="EC" id="3.2.1.26" evidence="2"/>
<protein>
    <recommendedName>
        <fullName evidence="2">beta-fructofuranosidase</fullName>
        <ecNumber evidence="2">3.2.1.26</ecNumber>
    </recommendedName>
</protein>
<dbReference type="InterPro" id="IPR001362">
    <property type="entry name" value="Glyco_hydro_32"/>
</dbReference>
<dbReference type="PANTHER" id="PTHR43101:SF1">
    <property type="entry name" value="BETA-FRUCTOSIDASE"/>
    <property type="match status" value="1"/>
</dbReference>
<dbReference type="AlphaFoldDB" id="A0A6J6CMS6"/>